<dbReference type="NCBIfam" id="NF041518">
    <property type="entry name" value="choice_anch_Q"/>
    <property type="match status" value="1"/>
</dbReference>
<gene>
    <name evidence="1" type="ORF">ACFODZ_15840</name>
</gene>
<dbReference type="InterPro" id="IPR012334">
    <property type="entry name" value="Pectin_lyas_fold"/>
</dbReference>
<dbReference type="RefSeq" id="WP_379876717.1">
    <property type="nucleotide sequence ID" value="NZ_JBHRTS010000010.1"/>
</dbReference>
<dbReference type="InterPro" id="IPR059226">
    <property type="entry name" value="Choice_anch_Q_dom"/>
</dbReference>
<reference evidence="2" key="1">
    <citation type="journal article" date="2019" name="Int. J. Syst. Evol. Microbiol.">
        <title>The Global Catalogue of Microorganisms (GCM) 10K type strain sequencing project: providing services to taxonomists for standard genome sequencing and annotation.</title>
        <authorList>
            <consortium name="The Broad Institute Genomics Platform"/>
            <consortium name="The Broad Institute Genome Sequencing Center for Infectious Disease"/>
            <person name="Wu L."/>
            <person name="Ma J."/>
        </authorList>
    </citation>
    <scope>NUCLEOTIDE SEQUENCE [LARGE SCALE GENOMIC DNA]</scope>
    <source>
        <strain evidence="2">KCTC 42953</strain>
    </source>
</reference>
<dbReference type="InterPro" id="IPR011050">
    <property type="entry name" value="Pectin_lyase_fold/virulence"/>
</dbReference>
<evidence type="ECO:0000313" key="1">
    <source>
        <dbReference type="EMBL" id="MFC3195727.1"/>
    </source>
</evidence>
<dbReference type="SUPFAM" id="SSF51126">
    <property type="entry name" value="Pectin lyase-like"/>
    <property type="match status" value="1"/>
</dbReference>
<dbReference type="Pfam" id="PF17963">
    <property type="entry name" value="Big_9"/>
    <property type="match status" value="1"/>
</dbReference>
<keyword evidence="2" id="KW-1185">Reference proteome</keyword>
<proteinExistence type="predicted"/>
<comment type="caution">
    <text evidence="1">The sequence shown here is derived from an EMBL/GenBank/DDBJ whole genome shotgun (WGS) entry which is preliminary data.</text>
</comment>
<name>A0ABV7JF57_9GAMM</name>
<sequence length="684" mass="70753">MSFVLVTTPLSAAQIVINTTDLTNLPADDGLCTLVEAIDAANTNLASGQLAGECAAGEAHPVVDEITFDNAILPAYFATFETYTLSESIHLKGPAKELVTFAGIAQSRILEISNLQADAEFIISDVTFADTSIRLPASDYGAAIWAYHISGASLTIERVDFLRNNSERGGGAIGLYAGSNNTTTIRDSYFSGNFVQGIDQTVAGGGAVFIGGQQNVIIENSTFANNTATNLAGNNPLDDAAGGAILVRANGAAFVSTVEITQSTFSENIADGVGGALAMGGPGYPLESAEVTLRHNTWVANQADFNNDQTGNDSGGGAIYSSSSAGVNLKNNLIAGNSDQSQSAAPELTGGFITFGNNLIGNNQQISTTFPAGQPNINDDFVGEPPVIILPLVSPLADNGGPTPTRQLLINSVAVDQGKCNALTSDQRGQYNDQSGLRSVDQPGISDFFDGCDIGAVELGSIASDPLPVATADSYILLEGATLTLTAANGVLSNDVDDDPLVVISAGQFSTSTGDAQGQLTLRPDGALQFQADDADGYGVTTFDYTITDLFNRSTITSEFIVEPVNDAPFYSVSSETVAGIQGQFITVNNWATDLSAGPTNEAGQQLVFAVDVSAAPVGFFSGFPAIDPGTGDLTFELAADASGQALVDISLRDDGGVVNGGQDTYTRAITFVVSDVIFANSFE</sequence>
<evidence type="ECO:0000313" key="2">
    <source>
        <dbReference type="Proteomes" id="UP001595533"/>
    </source>
</evidence>
<accession>A0ABV7JF57</accession>
<dbReference type="Proteomes" id="UP001595533">
    <property type="component" value="Unassembled WGS sequence"/>
</dbReference>
<organism evidence="1 2">
    <name type="scientific">Marinicella sediminis</name>
    <dbReference type="NCBI Taxonomy" id="1792834"/>
    <lineage>
        <taxon>Bacteria</taxon>
        <taxon>Pseudomonadati</taxon>
        <taxon>Pseudomonadota</taxon>
        <taxon>Gammaproteobacteria</taxon>
        <taxon>Lysobacterales</taxon>
        <taxon>Marinicellaceae</taxon>
        <taxon>Marinicella</taxon>
    </lineage>
</organism>
<dbReference type="Gene3D" id="2.160.20.10">
    <property type="entry name" value="Single-stranded right-handed beta-helix, Pectin lyase-like"/>
    <property type="match status" value="1"/>
</dbReference>
<protein>
    <submittedName>
        <fullName evidence="1">Choice-of-anchor Q domain-containing protein</fullName>
    </submittedName>
</protein>
<dbReference type="EMBL" id="JBHRTS010000010">
    <property type="protein sequence ID" value="MFC3195727.1"/>
    <property type="molecule type" value="Genomic_DNA"/>
</dbReference>